<keyword evidence="3" id="KW-1185">Reference proteome</keyword>
<evidence type="ECO:0000313" key="2">
    <source>
        <dbReference type="EMBL" id="MFD1864139.1"/>
    </source>
</evidence>
<dbReference type="RefSeq" id="WP_204890522.1">
    <property type="nucleotide sequence ID" value="NZ_JBHUFW010000011.1"/>
</dbReference>
<organism evidence="2 3">
    <name type="scientific">Planococcus chinensis</name>
    <dbReference type="NCBI Taxonomy" id="272917"/>
    <lineage>
        <taxon>Bacteria</taxon>
        <taxon>Bacillati</taxon>
        <taxon>Bacillota</taxon>
        <taxon>Bacilli</taxon>
        <taxon>Bacillales</taxon>
        <taxon>Caryophanaceae</taxon>
        <taxon>Planococcus</taxon>
    </lineage>
</organism>
<feature type="region of interest" description="Disordered" evidence="1">
    <location>
        <begin position="22"/>
        <end position="47"/>
    </location>
</feature>
<reference evidence="3" key="1">
    <citation type="journal article" date="2019" name="Int. J. Syst. Evol. Microbiol.">
        <title>The Global Catalogue of Microorganisms (GCM) 10K type strain sequencing project: providing services to taxonomists for standard genome sequencing and annotation.</title>
        <authorList>
            <consortium name="The Broad Institute Genomics Platform"/>
            <consortium name="The Broad Institute Genome Sequencing Center for Infectious Disease"/>
            <person name="Wu L."/>
            <person name="Ma J."/>
        </authorList>
    </citation>
    <scope>NUCLEOTIDE SEQUENCE [LARGE SCALE GENOMIC DNA]</scope>
    <source>
        <strain evidence="3">CGMCC 1.15475</strain>
    </source>
</reference>
<protein>
    <recommendedName>
        <fullName evidence="4">DUF3221 domain-containing protein</fullName>
    </recommendedName>
</protein>
<evidence type="ECO:0000256" key="1">
    <source>
        <dbReference type="SAM" id="MobiDB-lite"/>
    </source>
</evidence>
<feature type="compositionally biased region" description="Basic and acidic residues" evidence="1">
    <location>
        <begin position="22"/>
        <end position="35"/>
    </location>
</feature>
<comment type="caution">
    <text evidence="2">The sequence shown here is derived from an EMBL/GenBank/DDBJ whole genome shotgun (WGS) entry which is preliminary data.</text>
</comment>
<evidence type="ECO:0008006" key="4">
    <source>
        <dbReference type="Google" id="ProtNLM"/>
    </source>
</evidence>
<dbReference type="Proteomes" id="UP001597273">
    <property type="component" value="Unassembled WGS sequence"/>
</dbReference>
<evidence type="ECO:0000313" key="3">
    <source>
        <dbReference type="Proteomes" id="UP001597273"/>
    </source>
</evidence>
<name>A0ABW4QL89_9BACL</name>
<dbReference type="PROSITE" id="PS51257">
    <property type="entry name" value="PROKAR_LIPOPROTEIN"/>
    <property type="match status" value="1"/>
</dbReference>
<sequence length="187" mass="20801">MKKFGLMLASLLLLAACSDDKEAKPAAEEPAKEPEQEVAAEQQQEMTEEGFITQVTTDKILVNNIYFAIPEDLKINFDNGTEQTDAVIGDIRTGMKVNVDYMGPLEQSFPMEAEAESLSILTDAESKSQSDALLSFINKEQLSRLLMLGQPIVRDNKIGFLFSNMENGKMSEVKIDLDTHEYTIGKE</sequence>
<proteinExistence type="predicted"/>
<gene>
    <name evidence="2" type="ORF">ACFSDB_14605</name>
</gene>
<dbReference type="EMBL" id="JBHUFW010000011">
    <property type="protein sequence ID" value="MFD1864139.1"/>
    <property type="molecule type" value="Genomic_DNA"/>
</dbReference>
<accession>A0ABW4QL89</accession>